<dbReference type="EMBL" id="AVFL01000006">
    <property type="protein sequence ID" value="EWY40790.1"/>
    <property type="molecule type" value="Genomic_DNA"/>
</dbReference>
<evidence type="ECO:0000313" key="3">
    <source>
        <dbReference type="Proteomes" id="UP000019486"/>
    </source>
</evidence>
<feature type="transmembrane region" description="Helical" evidence="1">
    <location>
        <begin position="41"/>
        <end position="60"/>
    </location>
</feature>
<feature type="transmembrane region" description="Helical" evidence="1">
    <location>
        <begin position="12"/>
        <end position="34"/>
    </location>
</feature>
<proteinExistence type="predicted"/>
<reference evidence="2 3" key="1">
    <citation type="submission" date="2013-08" db="EMBL/GenBank/DDBJ databases">
        <title>The genome sequence of Skermanella stibiiresistens.</title>
        <authorList>
            <person name="Zhu W."/>
            <person name="Wang G."/>
        </authorList>
    </citation>
    <scope>NUCLEOTIDE SEQUENCE [LARGE SCALE GENOMIC DNA]</scope>
    <source>
        <strain evidence="2 3">SB22</strain>
    </source>
</reference>
<evidence type="ECO:0000313" key="2">
    <source>
        <dbReference type="EMBL" id="EWY40790.1"/>
    </source>
</evidence>
<keyword evidence="1" id="KW-0472">Membrane</keyword>
<keyword evidence="1" id="KW-0812">Transmembrane</keyword>
<keyword evidence="1" id="KW-1133">Transmembrane helix</keyword>
<dbReference type="STRING" id="1385369.N825_33210"/>
<dbReference type="InterPro" id="IPR045387">
    <property type="entry name" value="DUF6524"/>
</dbReference>
<gene>
    <name evidence="2" type="ORF">N825_33210</name>
</gene>
<organism evidence="2 3">
    <name type="scientific">Skermanella stibiiresistens SB22</name>
    <dbReference type="NCBI Taxonomy" id="1385369"/>
    <lineage>
        <taxon>Bacteria</taxon>
        <taxon>Pseudomonadati</taxon>
        <taxon>Pseudomonadota</taxon>
        <taxon>Alphaproteobacteria</taxon>
        <taxon>Rhodospirillales</taxon>
        <taxon>Azospirillaceae</taxon>
        <taxon>Skermanella</taxon>
    </lineage>
</organism>
<dbReference type="OrthoDB" id="7272344at2"/>
<sequence length="136" mass="14922">MFSYPGVIVRWLISMFIVFGTFNPSGYSYVHWLLRRDDQPWSLKILAGILLGCVVATFLLATVRSLGVRGIVAMAGLLIAATWTLIDLGLLRDLSQGAYLTIVLFAFASILALGVSWSNLTLRVTGQVDSNDVTLR</sequence>
<comment type="caution">
    <text evidence="2">The sequence shown here is derived from an EMBL/GenBank/DDBJ whole genome shotgun (WGS) entry which is preliminary data.</text>
</comment>
<dbReference type="AlphaFoldDB" id="W9H3L8"/>
<accession>W9H3L8</accession>
<dbReference type="Proteomes" id="UP000019486">
    <property type="component" value="Unassembled WGS sequence"/>
</dbReference>
<evidence type="ECO:0000256" key="1">
    <source>
        <dbReference type="SAM" id="Phobius"/>
    </source>
</evidence>
<name>W9H3L8_9PROT</name>
<dbReference type="RefSeq" id="WP_037450658.1">
    <property type="nucleotide sequence ID" value="NZ_AVFL01000006.1"/>
</dbReference>
<protein>
    <submittedName>
        <fullName evidence="2">Uncharacterized protein</fullName>
    </submittedName>
</protein>
<dbReference type="Pfam" id="PF20134">
    <property type="entry name" value="DUF6524"/>
    <property type="match status" value="1"/>
</dbReference>
<feature type="transmembrane region" description="Helical" evidence="1">
    <location>
        <begin position="98"/>
        <end position="117"/>
    </location>
</feature>
<keyword evidence="3" id="KW-1185">Reference proteome</keyword>
<feature type="transmembrane region" description="Helical" evidence="1">
    <location>
        <begin position="66"/>
        <end position="86"/>
    </location>
</feature>